<dbReference type="InterPro" id="IPR023267">
    <property type="entry name" value="RCMT"/>
</dbReference>
<dbReference type="RefSeq" id="WP_096862831.1">
    <property type="nucleotide sequence ID" value="NZ_CP023668.1"/>
</dbReference>
<accession>A0A291IRZ3</accession>
<dbReference type="GO" id="GO:0008649">
    <property type="term" value="F:rRNA methyltransferase activity"/>
    <property type="evidence" value="ECO:0007669"/>
    <property type="project" value="InterPro"/>
</dbReference>
<name>A0A291IRZ3_9MOLU</name>
<dbReference type="InterPro" id="IPR029063">
    <property type="entry name" value="SAM-dependent_MTases_sf"/>
</dbReference>
<comment type="subcellular location">
    <subcellularLocation>
        <location evidence="2">Cytoplasm</location>
    </subcellularLocation>
</comment>
<comment type="caution">
    <text evidence="13">Lacks conserved residue(s) required for the propagation of feature annotation.</text>
</comment>
<feature type="binding site" evidence="13">
    <location>
        <position position="283"/>
    </location>
    <ligand>
        <name>S-adenosyl-L-methionine</name>
        <dbReference type="ChEBI" id="CHEBI:59789"/>
    </ligand>
</feature>
<keyword evidence="5" id="KW-0698">rRNA processing</keyword>
<keyword evidence="15" id="KW-1185">Reference proteome</keyword>
<evidence type="ECO:0000256" key="9">
    <source>
        <dbReference type="ARBA" id="ARBA00022884"/>
    </source>
</evidence>
<keyword evidence="6 13" id="KW-0489">Methyltransferase</keyword>
<organism evidence="14 15">
    <name type="scientific">Mesoplasma lactucae ATCC 49193</name>
    <dbReference type="NCBI Taxonomy" id="81460"/>
    <lineage>
        <taxon>Bacteria</taxon>
        <taxon>Bacillati</taxon>
        <taxon>Mycoplasmatota</taxon>
        <taxon>Mollicutes</taxon>
        <taxon>Entomoplasmatales</taxon>
        <taxon>Entomoplasmataceae</taxon>
        <taxon>Mesoplasma</taxon>
    </lineage>
</organism>
<protein>
    <recommendedName>
        <fullName evidence="3">16S rRNA (cytosine(967)-C(5))-methyltransferase</fullName>
        <ecNumber evidence="3">2.1.1.176</ecNumber>
    </recommendedName>
    <alternativeName>
        <fullName evidence="10">16S rRNA m5C967 methyltransferase</fullName>
    </alternativeName>
    <alternativeName>
        <fullName evidence="11">rRNA (cytosine-C(5)-)-methyltransferase RsmB</fullName>
    </alternativeName>
</protein>
<dbReference type="InterPro" id="IPR035926">
    <property type="entry name" value="NusB-like_sf"/>
</dbReference>
<dbReference type="NCBIfam" id="TIGR00563">
    <property type="entry name" value="rsmB"/>
    <property type="match status" value="1"/>
</dbReference>
<dbReference type="PRINTS" id="PR02008">
    <property type="entry name" value="RCMTFAMILY"/>
</dbReference>
<dbReference type="GO" id="GO:0006355">
    <property type="term" value="P:regulation of DNA-templated transcription"/>
    <property type="evidence" value="ECO:0007669"/>
    <property type="project" value="InterPro"/>
</dbReference>
<evidence type="ECO:0000256" key="13">
    <source>
        <dbReference type="PROSITE-ProRule" id="PRU01023"/>
    </source>
</evidence>
<evidence type="ECO:0000256" key="1">
    <source>
        <dbReference type="ARBA" id="ARBA00002724"/>
    </source>
</evidence>
<feature type="binding site" evidence="13">
    <location>
        <begin position="259"/>
        <end position="265"/>
    </location>
    <ligand>
        <name>S-adenosyl-L-methionine</name>
        <dbReference type="ChEBI" id="CHEBI:59789"/>
    </ligand>
</feature>
<keyword evidence="4" id="KW-0963">Cytoplasm</keyword>
<dbReference type="SUPFAM" id="SSF53335">
    <property type="entry name" value="S-adenosyl-L-methionine-dependent methyltransferases"/>
    <property type="match status" value="1"/>
</dbReference>
<keyword evidence="8 13" id="KW-0949">S-adenosyl-L-methionine</keyword>
<proteinExistence type="inferred from homology"/>
<dbReference type="InterPro" id="IPR004573">
    <property type="entry name" value="rRNA_ssu_MeTfrase_B"/>
</dbReference>
<evidence type="ECO:0000256" key="10">
    <source>
        <dbReference type="ARBA" id="ARBA00030399"/>
    </source>
</evidence>
<evidence type="ECO:0000256" key="2">
    <source>
        <dbReference type="ARBA" id="ARBA00004496"/>
    </source>
</evidence>
<dbReference type="GO" id="GO:0003723">
    <property type="term" value="F:RNA binding"/>
    <property type="evidence" value="ECO:0007669"/>
    <property type="project" value="UniProtKB-UniRule"/>
</dbReference>
<dbReference type="InterPro" id="IPR001678">
    <property type="entry name" value="MeTrfase_RsmB-F_NOP2_dom"/>
</dbReference>
<dbReference type="Gene3D" id="1.10.940.10">
    <property type="entry name" value="NusB-like"/>
    <property type="match status" value="1"/>
</dbReference>
<dbReference type="Proteomes" id="UP000232227">
    <property type="component" value="Chromosome"/>
</dbReference>
<evidence type="ECO:0000256" key="4">
    <source>
        <dbReference type="ARBA" id="ARBA00022490"/>
    </source>
</evidence>
<dbReference type="InterPro" id="IPR006027">
    <property type="entry name" value="NusB_RsmB_TIM44"/>
</dbReference>
<evidence type="ECO:0000313" key="14">
    <source>
        <dbReference type="EMBL" id="ATG97543.1"/>
    </source>
</evidence>
<dbReference type="KEGG" id="mlac:CP520_02130"/>
<comment type="similarity">
    <text evidence="13">Belongs to the class I-like SAM-binding methyltransferase superfamily. RsmB/NOP family.</text>
</comment>
<feature type="binding site" evidence="13">
    <location>
        <position position="326"/>
    </location>
    <ligand>
        <name>S-adenosyl-L-methionine</name>
        <dbReference type="ChEBI" id="CHEBI:59789"/>
    </ligand>
</feature>
<dbReference type="Gene3D" id="3.30.70.1170">
    <property type="entry name" value="Sun protein, domain 3"/>
    <property type="match status" value="1"/>
</dbReference>
<evidence type="ECO:0000256" key="8">
    <source>
        <dbReference type="ARBA" id="ARBA00022691"/>
    </source>
</evidence>
<comment type="catalytic activity">
    <reaction evidence="12">
        <text>cytidine(967) in 16S rRNA + S-adenosyl-L-methionine = 5-methylcytidine(967) in 16S rRNA + S-adenosyl-L-homocysteine + H(+)</text>
        <dbReference type="Rhea" id="RHEA:42748"/>
        <dbReference type="Rhea" id="RHEA-COMP:10219"/>
        <dbReference type="Rhea" id="RHEA-COMP:10220"/>
        <dbReference type="ChEBI" id="CHEBI:15378"/>
        <dbReference type="ChEBI" id="CHEBI:57856"/>
        <dbReference type="ChEBI" id="CHEBI:59789"/>
        <dbReference type="ChEBI" id="CHEBI:74483"/>
        <dbReference type="ChEBI" id="CHEBI:82748"/>
        <dbReference type="EC" id="2.1.1.176"/>
    </reaction>
</comment>
<keyword evidence="9 13" id="KW-0694">RNA-binding</keyword>
<dbReference type="Pfam" id="PF01029">
    <property type="entry name" value="NusB"/>
    <property type="match status" value="1"/>
</dbReference>
<dbReference type="AlphaFoldDB" id="A0A291IRZ3"/>
<sequence length="431" mass="49374">MMNQKNSNSRQIAFEILKKIILKGSFSNILLNDVAQNKDLDQKEKNLIFVLVHGVVTWKIFLEYTTNKLINKKKTPYEIQIIIWMALYQLHFMDNIPQYAIVNEAVNLAKEVNPRFSGLVNGVLKNVIRQTPEIYEVNEKNEEKKYCLEYGFPFLLYKLIKEGYGETEAKKVVKDSVKKPEINLRVNTLKADFDDLYNEYKTEYGLKKQPEIKDCLISKKPIIATDLYRDGKITIQDKASILVGQTLNPSKDSRVLDMCSAPGGKLTNLAAIMDNTGYIKAFELAKNRIGLIEQNIKRLGVTNVELVNGNANLAIKDEQYDYILLDAPCSGFGVLKRKPEIKLNFQTNNDTINTLYETQKELIEVAYQSLKPNGEMVYSTCTINESENQARIQEFLKDHPDMEIISQTQLFGYEIDSDGFFICKLKKEGII</sequence>
<evidence type="ECO:0000256" key="11">
    <source>
        <dbReference type="ARBA" id="ARBA00031088"/>
    </source>
</evidence>
<dbReference type="GO" id="GO:0005737">
    <property type="term" value="C:cytoplasm"/>
    <property type="evidence" value="ECO:0007669"/>
    <property type="project" value="UniProtKB-SubCell"/>
</dbReference>
<evidence type="ECO:0000256" key="5">
    <source>
        <dbReference type="ARBA" id="ARBA00022552"/>
    </source>
</evidence>
<comment type="function">
    <text evidence="1">Specifically methylates the cytosine at position 967 (m5C967) of 16S rRNA.</text>
</comment>
<reference evidence="14 15" key="1">
    <citation type="submission" date="2017-09" db="EMBL/GenBank/DDBJ databases">
        <title>SPAdes assembly of the Mesoplasma lactucae genome.</title>
        <authorList>
            <person name="Knight T.F."/>
            <person name="Rubinstein R."/>
            <person name="Citino T."/>
        </authorList>
    </citation>
    <scope>NUCLEOTIDE SEQUENCE [LARGE SCALE GENOMIC DNA]</scope>
    <source>
        <strain evidence="14 15">831-C4</strain>
    </source>
</reference>
<dbReference type="NCBIfam" id="NF011494">
    <property type="entry name" value="PRK14902.1"/>
    <property type="match status" value="1"/>
</dbReference>
<dbReference type="SUPFAM" id="SSF48013">
    <property type="entry name" value="NusB-like"/>
    <property type="match status" value="1"/>
</dbReference>
<evidence type="ECO:0000256" key="3">
    <source>
        <dbReference type="ARBA" id="ARBA00012140"/>
    </source>
</evidence>
<dbReference type="InterPro" id="IPR049560">
    <property type="entry name" value="MeTrfase_RsmB-F_NOP2_cat"/>
</dbReference>
<keyword evidence="7 13" id="KW-0808">Transferase</keyword>
<dbReference type="EMBL" id="CP023668">
    <property type="protein sequence ID" value="ATG97543.1"/>
    <property type="molecule type" value="Genomic_DNA"/>
</dbReference>
<dbReference type="PANTHER" id="PTHR22807">
    <property type="entry name" value="NOP2 YEAST -RELATED NOL1/NOP2/FMU SUN DOMAIN-CONTAINING"/>
    <property type="match status" value="1"/>
</dbReference>
<dbReference type="OrthoDB" id="9810297at2"/>
<dbReference type="Pfam" id="PF01189">
    <property type="entry name" value="Methyltr_RsmB-F"/>
    <property type="match status" value="1"/>
</dbReference>
<evidence type="ECO:0000256" key="12">
    <source>
        <dbReference type="ARBA" id="ARBA00047283"/>
    </source>
</evidence>
<evidence type="ECO:0000313" key="15">
    <source>
        <dbReference type="Proteomes" id="UP000232227"/>
    </source>
</evidence>
<dbReference type="PANTHER" id="PTHR22807:SF53">
    <property type="entry name" value="RIBOSOMAL RNA SMALL SUBUNIT METHYLTRANSFERASE B-RELATED"/>
    <property type="match status" value="1"/>
</dbReference>
<dbReference type="PROSITE" id="PS51686">
    <property type="entry name" value="SAM_MT_RSMB_NOP"/>
    <property type="match status" value="1"/>
</dbReference>
<dbReference type="EC" id="2.1.1.176" evidence="3"/>
<feature type="active site" description="Nucleophile" evidence="13">
    <location>
        <position position="381"/>
    </location>
</feature>
<evidence type="ECO:0000256" key="6">
    <source>
        <dbReference type="ARBA" id="ARBA00022603"/>
    </source>
</evidence>
<dbReference type="Gene3D" id="3.40.50.150">
    <property type="entry name" value="Vaccinia Virus protein VP39"/>
    <property type="match status" value="1"/>
</dbReference>
<gene>
    <name evidence="14" type="ORF">CP520_02130</name>
</gene>
<evidence type="ECO:0000256" key="7">
    <source>
        <dbReference type="ARBA" id="ARBA00022679"/>
    </source>
</evidence>